<keyword evidence="6 7" id="KW-0472">Membrane</keyword>
<feature type="transmembrane region" description="Helical" evidence="7">
    <location>
        <begin position="125"/>
        <end position="151"/>
    </location>
</feature>
<feature type="transmembrane region" description="Helical" evidence="7">
    <location>
        <begin position="367"/>
        <end position="386"/>
    </location>
</feature>
<dbReference type="EMBL" id="JQBY01000005">
    <property type="protein sequence ID" value="KRN83025.1"/>
    <property type="molecule type" value="Genomic_DNA"/>
</dbReference>
<sequence>MEELENTKQHKIGLVGLILMVFTSIYGISNTTVAYDQMGYGAILWYVLGAILFFLPSVMMFAEYGASFKEAHGGIYSWLAGSIGEELAFIGTFIWLSGWIVWLVSESSKIWIPFATMFTGHDTTQSWHFLGLNSVETIGLIAIVFMLAVTFFSTHGINQIARFAAFGGIITLTITALFLLISLVLLAVHSGHLAEPFTARSIIHSPNGQFGSPIAIMSFIVYAIFAYGGMETMGGVVDNVKDSSKTFPRAMIISTIIMLVAYSLGIFLWGVSANWHTVLGNKTSDLGNVLYVLMNNLGVSIGKTLHLSGAASVNLGNWFARIIGIEEFLSDMGAFFVLVYSPLKSFIMGSPAKFWPKKMTKLNKFGVPAYSMWLQAIIVAVIVFAVSFGGSNAQSFYTVLQDMENISSAVPYLFLVGAFPFFKKRTDLERPFVFFKNKVMTWTITVITWLVILLGIIFTVIEPLSIHDYYTAFWTVIGPIFFALVAWIFYEVSVKKQKIDVPDIDDID</sequence>
<dbReference type="GO" id="GO:0005886">
    <property type="term" value="C:plasma membrane"/>
    <property type="evidence" value="ECO:0007669"/>
    <property type="project" value="UniProtKB-SubCell"/>
</dbReference>
<dbReference type="InterPro" id="IPR002293">
    <property type="entry name" value="AA/rel_permease1"/>
</dbReference>
<accession>A0A0R2K0D4</accession>
<dbReference type="Proteomes" id="UP000051749">
    <property type="component" value="Unassembled WGS sequence"/>
</dbReference>
<feature type="transmembrane region" description="Helical" evidence="7">
    <location>
        <begin position="473"/>
        <end position="490"/>
    </location>
</feature>
<dbReference type="STRING" id="319653.SAMN04487973_101230"/>
<dbReference type="NCBIfam" id="NF011775">
    <property type="entry name" value="PRK15238.1"/>
    <property type="match status" value="1"/>
</dbReference>
<reference evidence="9 11" key="2">
    <citation type="submission" date="2016-10" db="EMBL/GenBank/DDBJ databases">
        <authorList>
            <person name="Varghese N."/>
            <person name="Submissions S."/>
        </authorList>
    </citation>
    <scope>NUCLEOTIDE SEQUENCE [LARGE SCALE GENOMIC DNA]</scope>
    <source>
        <strain evidence="9 11">CGMCC 1.3889</strain>
    </source>
</reference>
<dbReference type="Pfam" id="PF13520">
    <property type="entry name" value="AA_permease_2"/>
    <property type="match status" value="1"/>
</dbReference>
<gene>
    <name evidence="8" type="ORF">IV87_GL001735</name>
    <name evidence="9" type="ORF">SAMN04487973_101230</name>
</gene>
<evidence type="ECO:0000256" key="3">
    <source>
        <dbReference type="ARBA" id="ARBA00022475"/>
    </source>
</evidence>
<evidence type="ECO:0000256" key="4">
    <source>
        <dbReference type="ARBA" id="ARBA00022692"/>
    </source>
</evidence>
<keyword evidence="2" id="KW-0813">Transport</keyword>
<evidence type="ECO:0000256" key="1">
    <source>
        <dbReference type="ARBA" id="ARBA00004651"/>
    </source>
</evidence>
<evidence type="ECO:0000313" key="11">
    <source>
        <dbReference type="Proteomes" id="UP000182818"/>
    </source>
</evidence>
<dbReference type="Gene3D" id="1.20.1740.10">
    <property type="entry name" value="Amino acid/polyamine transporter I"/>
    <property type="match status" value="1"/>
</dbReference>
<keyword evidence="5 7" id="KW-1133">Transmembrane helix</keyword>
<comment type="caution">
    <text evidence="8">The sequence shown here is derived from an EMBL/GenBank/DDBJ whole genome shotgun (WGS) entry which is preliminary data.</text>
</comment>
<evidence type="ECO:0000256" key="2">
    <source>
        <dbReference type="ARBA" id="ARBA00022448"/>
    </source>
</evidence>
<keyword evidence="3" id="KW-1003">Cell membrane</keyword>
<dbReference type="Proteomes" id="UP000182818">
    <property type="component" value="Unassembled WGS sequence"/>
</dbReference>
<feature type="transmembrane region" description="Helical" evidence="7">
    <location>
        <begin position="210"/>
        <end position="229"/>
    </location>
</feature>
<protein>
    <submittedName>
        <fullName evidence="8">Amino acid transporter</fullName>
    </submittedName>
</protein>
<evidence type="ECO:0000256" key="6">
    <source>
        <dbReference type="ARBA" id="ARBA00023136"/>
    </source>
</evidence>
<keyword evidence="4 7" id="KW-0812">Transmembrane</keyword>
<name>A0A0R2K0D4_9LACO</name>
<dbReference type="GeneID" id="76043114"/>
<dbReference type="GO" id="GO:0022857">
    <property type="term" value="F:transmembrane transporter activity"/>
    <property type="evidence" value="ECO:0007669"/>
    <property type="project" value="InterPro"/>
</dbReference>
<reference evidence="8 10" key="1">
    <citation type="journal article" date="2015" name="Genome Announc.">
        <title>Expanding the biotechnology potential of lactobacilli through comparative genomics of 213 strains and associated genera.</title>
        <authorList>
            <person name="Sun Z."/>
            <person name="Harris H.M."/>
            <person name="McCann A."/>
            <person name="Guo C."/>
            <person name="Argimon S."/>
            <person name="Zhang W."/>
            <person name="Yang X."/>
            <person name="Jeffery I.B."/>
            <person name="Cooney J.C."/>
            <person name="Kagawa T.F."/>
            <person name="Liu W."/>
            <person name="Song Y."/>
            <person name="Salvetti E."/>
            <person name="Wrobel A."/>
            <person name="Rasinkangas P."/>
            <person name="Parkhill J."/>
            <person name="Rea M.C."/>
            <person name="O'Sullivan O."/>
            <person name="Ritari J."/>
            <person name="Douillard F.P."/>
            <person name="Paul Ross R."/>
            <person name="Yang R."/>
            <person name="Briner A.E."/>
            <person name="Felis G.E."/>
            <person name="de Vos W.M."/>
            <person name="Barrangou R."/>
            <person name="Klaenhammer T.R."/>
            <person name="Caufield P.W."/>
            <person name="Cui Y."/>
            <person name="Zhang H."/>
            <person name="O'Toole P.W."/>
        </authorList>
    </citation>
    <scope>NUCLEOTIDE SEQUENCE [LARGE SCALE GENOMIC DNA]</scope>
    <source>
        <strain evidence="8 10">DSM 22301</strain>
    </source>
</reference>
<dbReference type="PANTHER" id="PTHR42770:SF15">
    <property type="entry name" value="GLUTAMATE_GAMMA-AMINOBUTYRATE ANTIPORTER-RELATED"/>
    <property type="match status" value="1"/>
</dbReference>
<feature type="transmembrane region" description="Helical" evidence="7">
    <location>
        <begin position="406"/>
        <end position="422"/>
    </location>
</feature>
<proteinExistence type="predicted"/>
<comment type="subcellular location">
    <subcellularLocation>
        <location evidence="1">Cell membrane</location>
        <topology evidence="1">Multi-pass membrane protein</topology>
    </subcellularLocation>
</comment>
<dbReference type="EMBL" id="FOGK01000001">
    <property type="protein sequence ID" value="SER07668.1"/>
    <property type="molecule type" value="Genomic_DNA"/>
</dbReference>
<feature type="transmembrane region" description="Helical" evidence="7">
    <location>
        <begin position="442"/>
        <end position="461"/>
    </location>
</feature>
<evidence type="ECO:0000313" key="9">
    <source>
        <dbReference type="EMBL" id="SER07668.1"/>
    </source>
</evidence>
<dbReference type="PATRIC" id="fig|319653.3.peg.1764"/>
<evidence type="ECO:0000313" key="10">
    <source>
        <dbReference type="Proteomes" id="UP000051749"/>
    </source>
</evidence>
<keyword evidence="11" id="KW-1185">Reference proteome</keyword>
<organism evidence="8 10">
    <name type="scientific">Pediococcus ethanolidurans</name>
    <dbReference type="NCBI Taxonomy" id="319653"/>
    <lineage>
        <taxon>Bacteria</taxon>
        <taxon>Bacillati</taxon>
        <taxon>Bacillota</taxon>
        <taxon>Bacilli</taxon>
        <taxon>Lactobacillales</taxon>
        <taxon>Lactobacillaceae</taxon>
        <taxon>Pediococcus</taxon>
    </lineage>
</organism>
<dbReference type="InterPro" id="IPR050367">
    <property type="entry name" value="APC_superfamily"/>
</dbReference>
<feature type="transmembrane region" description="Helical" evidence="7">
    <location>
        <begin position="43"/>
        <end position="66"/>
    </location>
</feature>
<dbReference type="RefSeq" id="WP_258390180.1">
    <property type="nucleotide sequence ID" value="NZ_BJYP01000003.1"/>
</dbReference>
<feature type="transmembrane region" description="Helical" evidence="7">
    <location>
        <begin position="250"/>
        <end position="271"/>
    </location>
</feature>
<evidence type="ECO:0000256" key="7">
    <source>
        <dbReference type="SAM" id="Phobius"/>
    </source>
</evidence>
<dbReference type="PIRSF" id="PIRSF006060">
    <property type="entry name" value="AA_transporter"/>
    <property type="match status" value="1"/>
</dbReference>
<dbReference type="AlphaFoldDB" id="A0A0R2K0D4"/>
<dbReference type="PANTHER" id="PTHR42770">
    <property type="entry name" value="AMINO ACID TRANSPORTER-RELATED"/>
    <property type="match status" value="1"/>
</dbReference>
<evidence type="ECO:0000313" key="8">
    <source>
        <dbReference type="EMBL" id="KRN83025.1"/>
    </source>
</evidence>
<feature type="transmembrane region" description="Helical" evidence="7">
    <location>
        <begin position="12"/>
        <end position="31"/>
    </location>
</feature>
<evidence type="ECO:0000256" key="5">
    <source>
        <dbReference type="ARBA" id="ARBA00022989"/>
    </source>
</evidence>
<feature type="transmembrane region" description="Helical" evidence="7">
    <location>
        <begin position="163"/>
        <end position="190"/>
    </location>
</feature>